<keyword evidence="1 3" id="KW-0479">Metal-binding</keyword>
<protein>
    <submittedName>
        <fullName evidence="4">Hydrolase, TatD family</fullName>
        <ecNumber evidence="4">3.1.21.-</ecNumber>
    </submittedName>
</protein>
<proteinExistence type="predicted"/>
<feature type="binding site" evidence="3">
    <location>
        <position position="188"/>
    </location>
    <ligand>
        <name>a divalent metal cation</name>
        <dbReference type="ChEBI" id="CHEBI:60240"/>
        <label>2</label>
    </ligand>
</feature>
<dbReference type="GO" id="GO:0046872">
    <property type="term" value="F:metal ion binding"/>
    <property type="evidence" value="ECO:0007669"/>
    <property type="project" value="UniProtKB-KW"/>
</dbReference>
<accession>E7FWI8</accession>
<feature type="binding site" evidence="3">
    <location>
        <position position="39"/>
    </location>
    <ligand>
        <name>a divalent metal cation</name>
        <dbReference type="ChEBI" id="CHEBI:60240"/>
        <label>1</label>
    </ligand>
</feature>
<keyword evidence="2 4" id="KW-0378">Hydrolase</keyword>
<keyword evidence="5" id="KW-1185">Reference proteome</keyword>
<organism evidence="4 5">
    <name type="scientific">Erysipelothrix rhusiopathiae ATCC 19414</name>
    <dbReference type="NCBI Taxonomy" id="525280"/>
    <lineage>
        <taxon>Bacteria</taxon>
        <taxon>Bacillati</taxon>
        <taxon>Bacillota</taxon>
        <taxon>Erysipelotrichia</taxon>
        <taxon>Erysipelotrichales</taxon>
        <taxon>Erysipelotrichaceae</taxon>
        <taxon>Erysipelothrix</taxon>
    </lineage>
</organism>
<gene>
    <name evidence="4" type="primary">tatD</name>
    <name evidence="4" type="ORF">HMPREF0357_10706</name>
</gene>
<dbReference type="PANTHER" id="PTHR46124:SF2">
    <property type="entry name" value="D-AMINOACYL-TRNA DEACYLASE"/>
    <property type="match status" value="1"/>
</dbReference>
<dbReference type="Pfam" id="PF01026">
    <property type="entry name" value="TatD_DNase"/>
    <property type="match status" value="1"/>
</dbReference>
<dbReference type="EC" id="3.1.21.-" evidence="4"/>
<reference evidence="4" key="1">
    <citation type="submission" date="2011-01" db="EMBL/GenBank/DDBJ databases">
        <authorList>
            <person name="Muzny D."/>
            <person name="Qin X."/>
            <person name="Buhay C."/>
            <person name="Dugan-Rocha S."/>
            <person name="Ding Y."/>
            <person name="Chen G."/>
            <person name="Hawes A."/>
            <person name="Holder M."/>
            <person name="Jhangiani S."/>
            <person name="Johnson A."/>
            <person name="Khan Z."/>
            <person name="Li Z."/>
            <person name="Liu W."/>
            <person name="Liu X."/>
            <person name="Perez L."/>
            <person name="Shen H."/>
            <person name="Wang Q."/>
            <person name="Watt J."/>
            <person name="Xi L."/>
            <person name="Xin Y."/>
            <person name="Zhou J."/>
            <person name="Deng J."/>
            <person name="Jiang H."/>
            <person name="Liu Y."/>
            <person name="Qu J."/>
            <person name="Song X.-Z."/>
            <person name="Zhang L."/>
            <person name="Villasana D."/>
            <person name="Johnson A."/>
            <person name="Liu J."/>
            <person name="Liyanage D."/>
            <person name="Lorensuhewa L."/>
            <person name="Robinson T."/>
            <person name="Song A."/>
            <person name="Song B.-B."/>
            <person name="Dinh H."/>
            <person name="Thornton R."/>
            <person name="Coyle M."/>
            <person name="Francisco L."/>
            <person name="Jackson L."/>
            <person name="Javaid M."/>
            <person name="Korchina V."/>
            <person name="Kovar C."/>
            <person name="Mata R."/>
            <person name="Mathew T."/>
            <person name="Ngo R."/>
            <person name="Nguyen L."/>
            <person name="Nguyen N."/>
            <person name="Okwuonu G."/>
            <person name="Ongeri F."/>
            <person name="Pham C."/>
            <person name="Simmons D."/>
            <person name="Wilczek-Boney K."/>
            <person name="Hale W."/>
            <person name="Jakkamsetti A."/>
            <person name="Pham P."/>
            <person name="Ruth R."/>
            <person name="San Lucas F."/>
            <person name="Warren J."/>
            <person name="Zhang J."/>
            <person name="Zhao Z."/>
            <person name="Zhou C."/>
            <person name="Zhu D."/>
            <person name="Lee S."/>
            <person name="Bess C."/>
            <person name="Blankenburg K."/>
            <person name="Forbes L."/>
            <person name="Fu Q."/>
            <person name="Gubbala S."/>
            <person name="Hirani K."/>
            <person name="Jayaseelan J.C."/>
            <person name="Lara F."/>
            <person name="Munidasa M."/>
            <person name="Palculict T."/>
            <person name="Patil S."/>
            <person name="Pu L.-L."/>
            <person name="Saada N."/>
            <person name="Tang L."/>
            <person name="Weissenberger G."/>
            <person name="Zhu Y."/>
            <person name="Hemphill L."/>
            <person name="Shang Y."/>
            <person name="Youmans B."/>
            <person name="Ayvaz T."/>
            <person name="Ross M."/>
            <person name="Santibanez J."/>
            <person name="Aqrawi P."/>
            <person name="Gross S."/>
            <person name="Joshi V."/>
            <person name="Fowler G."/>
            <person name="Nazareth L."/>
            <person name="Reid J."/>
            <person name="Worley K."/>
            <person name="Petrosino J."/>
            <person name="Highlander S."/>
            <person name="Gibbs R."/>
        </authorList>
    </citation>
    <scope>NUCLEOTIDE SEQUENCE [LARGE SCALE GENOMIC DNA]</scope>
    <source>
        <strain evidence="4">ATCC 19414</strain>
    </source>
</reference>
<dbReference type="STRING" id="1648.A2I91_00560"/>
<evidence type="ECO:0000256" key="2">
    <source>
        <dbReference type="ARBA" id="ARBA00022801"/>
    </source>
</evidence>
<feature type="binding site" evidence="3">
    <location>
        <position position="238"/>
    </location>
    <ligand>
        <name>a divalent metal cation</name>
        <dbReference type="ChEBI" id="CHEBI:60240"/>
        <label>1</label>
    </ligand>
</feature>
<dbReference type="PANTHER" id="PTHR46124">
    <property type="entry name" value="D-AMINOACYL-TRNA DEACYLASE"/>
    <property type="match status" value="1"/>
</dbReference>
<feature type="binding site" evidence="3">
    <location>
        <position position="160"/>
    </location>
    <ligand>
        <name>a divalent metal cation</name>
        <dbReference type="ChEBI" id="CHEBI:60240"/>
        <label>2</label>
    </ligand>
</feature>
<dbReference type="Proteomes" id="UP000003028">
    <property type="component" value="Unassembled WGS sequence"/>
</dbReference>
<dbReference type="AlphaFoldDB" id="E7FWI8"/>
<dbReference type="FunFam" id="3.20.20.140:FF:000005">
    <property type="entry name" value="TatD family hydrolase"/>
    <property type="match status" value="1"/>
</dbReference>
<sequence>MKSLHVSVWENKFWLLWEPFVSSIRSKKMEYGWIDSHAHIASEGLVESFDELVSNAKSEGIDKICIICGSLKEIEDALEKTKSDTDMFDLAIGIHPCDVKDAHEGDLEKMMAYLEHPQVVCVGEIGLDYYWDDSNREVQKAVFKRQIEIANEFGKPVAIHVRNGELNAMEDVLQILESHPATASGIVHCYSDTVENAKRLFELGFYIGVGGILTFKNGQNVRDVLNIAPIDRILTETDSPYLAPVPKRGKRNEPAFVRYTGEKIGELKDLTPQQVKSQIHQNYKTLFKR</sequence>
<name>E7FWI8_ERYRH</name>
<dbReference type="InterPro" id="IPR001130">
    <property type="entry name" value="TatD-like"/>
</dbReference>
<dbReference type="InterPro" id="IPR032466">
    <property type="entry name" value="Metal_Hydrolase"/>
</dbReference>
<dbReference type="CDD" id="cd01310">
    <property type="entry name" value="TatD_DNAse"/>
    <property type="match status" value="1"/>
</dbReference>
<evidence type="ECO:0000313" key="4">
    <source>
        <dbReference type="EMBL" id="EFY08599.1"/>
    </source>
</evidence>
<evidence type="ECO:0000256" key="3">
    <source>
        <dbReference type="PIRSR" id="PIRSR005902-1"/>
    </source>
</evidence>
<dbReference type="GO" id="GO:0004536">
    <property type="term" value="F:DNA nuclease activity"/>
    <property type="evidence" value="ECO:0007669"/>
    <property type="project" value="InterPro"/>
</dbReference>
<dbReference type="GO" id="GO:0016788">
    <property type="term" value="F:hydrolase activity, acting on ester bonds"/>
    <property type="evidence" value="ECO:0007669"/>
    <property type="project" value="InterPro"/>
</dbReference>
<feature type="binding site" evidence="3">
    <location>
        <position position="37"/>
    </location>
    <ligand>
        <name>a divalent metal cation</name>
        <dbReference type="ChEBI" id="CHEBI:60240"/>
        <label>1</label>
    </ligand>
</feature>
<dbReference type="InterPro" id="IPR015991">
    <property type="entry name" value="TatD/YcfH-like"/>
</dbReference>
<feature type="binding site" evidence="3">
    <location>
        <position position="124"/>
    </location>
    <ligand>
        <name>a divalent metal cation</name>
        <dbReference type="ChEBI" id="CHEBI:60240"/>
        <label>1</label>
    </ligand>
</feature>
<dbReference type="PIRSF" id="PIRSF005902">
    <property type="entry name" value="DNase_TatD"/>
    <property type="match status" value="1"/>
</dbReference>
<dbReference type="NCBIfam" id="TIGR00010">
    <property type="entry name" value="YchF/TatD family DNA exonuclease"/>
    <property type="match status" value="1"/>
</dbReference>
<dbReference type="EMBL" id="ACLK02000002">
    <property type="protein sequence ID" value="EFY08599.1"/>
    <property type="molecule type" value="Genomic_DNA"/>
</dbReference>
<evidence type="ECO:0000256" key="1">
    <source>
        <dbReference type="ARBA" id="ARBA00022723"/>
    </source>
</evidence>
<comment type="caution">
    <text evidence="4">The sequence shown here is derived from an EMBL/GenBank/DDBJ whole genome shotgun (WGS) entry which is preliminary data.</text>
</comment>
<dbReference type="Gene3D" id="3.20.20.140">
    <property type="entry name" value="Metal-dependent hydrolases"/>
    <property type="match status" value="1"/>
</dbReference>
<evidence type="ECO:0000313" key="5">
    <source>
        <dbReference type="Proteomes" id="UP000003028"/>
    </source>
</evidence>
<dbReference type="SUPFAM" id="SSF51556">
    <property type="entry name" value="Metallo-dependent hydrolases"/>
    <property type="match status" value="1"/>
</dbReference>